<feature type="coiled-coil region" evidence="4">
    <location>
        <begin position="415"/>
        <end position="442"/>
    </location>
</feature>
<evidence type="ECO:0000256" key="3">
    <source>
        <dbReference type="PROSITE-ProRule" id="PRU00339"/>
    </source>
</evidence>
<feature type="repeat" description="TPR" evidence="3">
    <location>
        <begin position="444"/>
        <end position="477"/>
    </location>
</feature>
<feature type="repeat" description="TPR" evidence="3">
    <location>
        <begin position="834"/>
        <end position="867"/>
    </location>
</feature>
<keyword evidence="2 3" id="KW-0802">TPR repeat</keyword>
<evidence type="ECO:0000256" key="2">
    <source>
        <dbReference type="ARBA" id="ARBA00022803"/>
    </source>
</evidence>
<dbReference type="InterPro" id="IPR011990">
    <property type="entry name" value="TPR-like_helical_dom_sf"/>
</dbReference>
<reference evidence="5" key="1">
    <citation type="journal article" date="2017" name="Parasit. Vectors">
        <title>Sialotranscriptomics of Rhipicephalus zambeziensis reveals intricate expression profiles of secretory proteins and suggests tight temporal transcriptional regulation during blood-feeding.</title>
        <authorList>
            <person name="de Castro M.H."/>
            <person name="de Klerk D."/>
            <person name="Pienaar R."/>
            <person name="Rees D.J.G."/>
            <person name="Mans B.J."/>
        </authorList>
    </citation>
    <scope>NUCLEOTIDE SEQUENCE</scope>
    <source>
        <tissue evidence="5">Salivary glands</tissue>
    </source>
</reference>
<dbReference type="InterPro" id="IPR019734">
    <property type="entry name" value="TPR_rpt"/>
</dbReference>
<dbReference type="GO" id="GO:0055087">
    <property type="term" value="C:Ski complex"/>
    <property type="evidence" value="ECO:0007669"/>
    <property type="project" value="InterPro"/>
</dbReference>
<dbReference type="PROSITE" id="PS50005">
    <property type="entry name" value="TPR"/>
    <property type="match status" value="7"/>
</dbReference>
<dbReference type="PANTHER" id="PTHR15704:SF7">
    <property type="entry name" value="SUPERKILLER COMPLEX PROTEIN 3"/>
    <property type="match status" value="1"/>
</dbReference>
<organism evidence="5">
    <name type="scientific">Rhipicephalus zambeziensis</name>
    <dbReference type="NCBI Taxonomy" id="60191"/>
    <lineage>
        <taxon>Eukaryota</taxon>
        <taxon>Metazoa</taxon>
        <taxon>Ecdysozoa</taxon>
        <taxon>Arthropoda</taxon>
        <taxon>Chelicerata</taxon>
        <taxon>Arachnida</taxon>
        <taxon>Acari</taxon>
        <taxon>Parasitiformes</taxon>
        <taxon>Ixodida</taxon>
        <taxon>Ixodoidea</taxon>
        <taxon>Ixodidae</taxon>
        <taxon>Rhipicephalinae</taxon>
        <taxon>Rhipicephalus</taxon>
        <taxon>Rhipicephalus</taxon>
    </lineage>
</organism>
<dbReference type="Gene3D" id="1.25.40.10">
    <property type="entry name" value="Tetratricopeptide repeat domain"/>
    <property type="match status" value="8"/>
</dbReference>
<proteinExistence type="predicted"/>
<feature type="repeat" description="TPR" evidence="3">
    <location>
        <begin position="549"/>
        <end position="582"/>
    </location>
</feature>
<dbReference type="Pfam" id="PF13181">
    <property type="entry name" value="TPR_8"/>
    <property type="match status" value="1"/>
</dbReference>
<dbReference type="EMBL" id="GFPF01012152">
    <property type="protein sequence ID" value="MAA23298.1"/>
    <property type="molecule type" value="Transcribed_RNA"/>
</dbReference>
<feature type="repeat" description="TPR" evidence="3">
    <location>
        <begin position="1015"/>
        <end position="1048"/>
    </location>
</feature>
<dbReference type="InterPro" id="IPR039226">
    <property type="entry name" value="Ski3/TTC37"/>
</dbReference>
<dbReference type="SUPFAM" id="SSF48452">
    <property type="entry name" value="TPR-like"/>
    <property type="match status" value="5"/>
</dbReference>
<dbReference type="PANTHER" id="PTHR15704">
    <property type="entry name" value="SUPERKILLER 3 PROTEIN-RELATED"/>
    <property type="match status" value="1"/>
</dbReference>
<dbReference type="Pfam" id="PF13432">
    <property type="entry name" value="TPR_16"/>
    <property type="match status" value="3"/>
</dbReference>
<evidence type="ECO:0000256" key="4">
    <source>
        <dbReference type="SAM" id="Coils"/>
    </source>
</evidence>
<dbReference type="Pfam" id="PF14559">
    <property type="entry name" value="TPR_19"/>
    <property type="match status" value="1"/>
</dbReference>
<keyword evidence="4" id="KW-0175">Coiled coil</keyword>
<accession>A0A224Z0A3</accession>
<dbReference type="Gene3D" id="1.25.40.1040">
    <property type="match status" value="1"/>
</dbReference>
<feature type="repeat" description="TPR" evidence="3">
    <location>
        <begin position="617"/>
        <end position="650"/>
    </location>
</feature>
<feature type="repeat" description="TPR" evidence="3">
    <location>
        <begin position="40"/>
        <end position="73"/>
    </location>
</feature>
<evidence type="ECO:0000313" key="5">
    <source>
        <dbReference type="EMBL" id="MAA23298.1"/>
    </source>
</evidence>
<name>A0A224Z0A3_9ACAR</name>
<feature type="repeat" description="TPR" evidence="3">
    <location>
        <begin position="583"/>
        <end position="616"/>
    </location>
</feature>
<dbReference type="SMART" id="SM00028">
    <property type="entry name" value="TPR"/>
    <property type="match status" value="16"/>
</dbReference>
<feature type="coiled-coil region" evidence="4">
    <location>
        <begin position="3"/>
        <end position="66"/>
    </location>
</feature>
<protein>
    <submittedName>
        <fullName evidence="5">Superkiller protein 3</fullName>
    </submittedName>
</protein>
<dbReference type="GO" id="GO:0006401">
    <property type="term" value="P:RNA catabolic process"/>
    <property type="evidence" value="ECO:0007669"/>
    <property type="project" value="InterPro"/>
</dbReference>
<keyword evidence="1" id="KW-0677">Repeat</keyword>
<sequence>MDSKEVKQALKDAREAIRQKEFKAALKHCKSALKVDKECYMAWVFVGAAAQEIDQLEQSVAAFKKACGISPDQILAWQGLCALYEKHQSLGDFENDRHSVYMKLIELTQNDATKQVEIADKLTSHYRNSGNVGKYLSTLEECVKIIGAKPETTKLWKSLVDFSTNKLLTYPKNHQELLVKAYAHLAFSSETERPRRDALCRSYVDALCKTGHRDDVIPEALRFGESFPESSVPMEVISGMYVDMTLSSWEEPKPSAEIDKIDELTKSRPNLQVGWLAKATHLYASGNPNDALEALAKAVEVGRSSREASLLLSLCSLKTHNFRKAEVHAQNGLSLSSGVSDWMSQKLLLCLAESLCAQQCHEEASAALQKIGEEHAKQPTVLWCLFETALQSGNFDKAEEVLSTLQEIAFESSRMKSAQARLLIHREKIAEAQEILTSLEDKSPEATHLLALTHWKLGQHDEAMPIFLEAARLDPQDYRNFLYLGRHYFYHLKDVQKAVRCFQKAFQLNRASEEAGSLLSDALCDLGQHEQNVKFLEAITSQLPVKRAKWAWLRLGLQQLRLGSATEAVQSLQNSLRADPSDKSCWECLGEAYLMRESLGAALLCFKKCLDADPKDLFSLYETANIKSRQGLYKEAVDNFEEALDVNPEYVPAVKGLAEARLALAREHLEQGLCGLGLDDCQQALDAVARALALQGRLVCLWKLAGDICLVPAVYGINWASLKLPTSLLQGEQDSGQEQLIKASQKCYMTAIRMKPRLASLWHDLGLALWLEARLQKGSFDRALASVRNAVTLKPSCFAYWNSLGVLAVTSGAENYGLAQHCFIKSLELESNNLYAWTNLGALYLQAGNVQLAHQAFAKAQSVEPTAMRPWVGQAFIAEKVQHHDTVDLFRHCVGLGNHGDAARAYASFLCKESGPTVAQKHGRDILVAASDALSRTVDLEGALDPAALNMLGILLERQGLLRSARDAYKKALTLPGQSDENINCIRVNLARVLCPLSCYEEAIQLCLQTGSRSKDVLCILGFCYGKLGESSEALKVYDEALSKSPLEKKGEVELGMAMVTLKASGAAAAKDFLQNRLSSMPQSREALEALCCLSLLAGDSSACRSSTQKLMTLSKKGAALHERTASLLCCQQFMKGTDARQACRILSSAVHLHPDKGSLWSALTQALLLEKRPSALCCALAGLVLGERSPRHMAMIVLARLMQGKAKEALRAAQKMVYLYPDSHSGWVLLGLAISECRVVADKALQHDRFLLGADTLWKLWSNLVQVQYACVHHRWQKVSELVPLVLWGFAGSPLVSKSLNVLQTISELLMKTSRLEKASLSSIKNTVESEDIATGWQMLSKLQQRTEDYSGAIESLERAKKYDGMAGKILELELCQAWLALRSAKVDSQQREGMLKAALGYLNTALRTNPRCRAGHMVLGVWALENDNPRLAKKSLERVMRFHDGGSSWIQSSTVKLLLLHYLEKKDADALKKLLPQLEEQLDLQSLLSEENREQLISMGVLFNASELKKH</sequence>
<evidence type="ECO:0000256" key="1">
    <source>
        <dbReference type="ARBA" id="ARBA00022737"/>
    </source>
</evidence>